<dbReference type="GO" id="GO:0030170">
    <property type="term" value="F:pyridoxal phosphate binding"/>
    <property type="evidence" value="ECO:0007669"/>
    <property type="project" value="InterPro"/>
</dbReference>
<evidence type="ECO:0000259" key="8">
    <source>
        <dbReference type="Pfam" id="PF00155"/>
    </source>
</evidence>
<dbReference type="NCBIfam" id="NF006719">
    <property type="entry name" value="PRK09257.1"/>
    <property type="match status" value="1"/>
</dbReference>
<comment type="similarity">
    <text evidence="2 7">Belongs to the class-I pyridoxal-phosphate-dependent aminotransferase family.</text>
</comment>
<dbReference type="GO" id="GO:0004069">
    <property type="term" value="F:L-aspartate:2-oxoglutarate aminotransferase activity"/>
    <property type="evidence" value="ECO:0007669"/>
    <property type="project" value="TreeGrafter"/>
</dbReference>
<evidence type="ECO:0000313" key="10">
    <source>
        <dbReference type="Proteomes" id="UP000630923"/>
    </source>
</evidence>
<evidence type="ECO:0000256" key="3">
    <source>
        <dbReference type="ARBA" id="ARBA00011738"/>
    </source>
</evidence>
<dbReference type="PANTHER" id="PTHR11879">
    <property type="entry name" value="ASPARTATE AMINOTRANSFERASE"/>
    <property type="match status" value="1"/>
</dbReference>
<dbReference type="PROSITE" id="PS00105">
    <property type="entry name" value="AA_TRANSFER_CLASS_1"/>
    <property type="match status" value="1"/>
</dbReference>
<dbReference type="Proteomes" id="UP000630923">
    <property type="component" value="Unassembled WGS sequence"/>
</dbReference>
<protein>
    <recommendedName>
        <fullName evidence="7">Aminotransferase</fullName>
        <ecNumber evidence="7">2.6.1.-</ecNumber>
    </recommendedName>
</protein>
<keyword evidence="10" id="KW-1185">Reference proteome</keyword>
<dbReference type="GO" id="GO:0042802">
    <property type="term" value="F:identical protein binding"/>
    <property type="evidence" value="ECO:0007669"/>
    <property type="project" value="TreeGrafter"/>
</dbReference>
<keyword evidence="4 7" id="KW-0032">Aminotransferase</keyword>
<dbReference type="Gene3D" id="3.90.1150.10">
    <property type="entry name" value="Aspartate Aminotransferase, domain 1"/>
    <property type="match status" value="1"/>
</dbReference>
<evidence type="ECO:0000256" key="5">
    <source>
        <dbReference type="ARBA" id="ARBA00022679"/>
    </source>
</evidence>
<dbReference type="SUPFAM" id="SSF53383">
    <property type="entry name" value="PLP-dependent transferases"/>
    <property type="match status" value="1"/>
</dbReference>
<dbReference type="InterPro" id="IPR004839">
    <property type="entry name" value="Aminotransferase_I/II_large"/>
</dbReference>
<comment type="caution">
    <text evidence="9">The sequence shown here is derived from an EMBL/GenBank/DDBJ whole genome shotgun (WGS) entry which is preliminary data.</text>
</comment>
<organism evidence="9 10">
    <name type="scientific">Kordiimonas sediminis</name>
    <dbReference type="NCBI Taxonomy" id="1735581"/>
    <lineage>
        <taxon>Bacteria</taxon>
        <taxon>Pseudomonadati</taxon>
        <taxon>Pseudomonadota</taxon>
        <taxon>Alphaproteobacteria</taxon>
        <taxon>Kordiimonadales</taxon>
        <taxon>Kordiimonadaceae</taxon>
        <taxon>Kordiimonas</taxon>
    </lineage>
</organism>
<comment type="subunit">
    <text evidence="3">Homodimer.</text>
</comment>
<dbReference type="PRINTS" id="PR00799">
    <property type="entry name" value="TRANSAMINASE"/>
</dbReference>
<dbReference type="PANTHER" id="PTHR11879:SF22">
    <property type="entry name" value="ASPARTATE AMINOTRANSFERASE, MITOCHONDRIAL"/>
    <property type="match status" value="1"/>
</dbReference>
<dbReference type="RefSeq" id="WP_191249573.1">
    <property type="nucleotide sequence ID" value="NZ_BNCI01000001.1"/>
</dbReference>
<evidence type="ECO:0000256" key="7">
    <source>
        <dbReference type="RuleBase" id="RU000481"/>
    </source>
</evidence>
<dbReference type="EC" id="2.6.1.-" evidence="7"/>
<dbReference type="InterPro" id="IPR004838">
    <property type="entry name" value="NHTrfase_class1_PyrdxlP-BS"/>
</dbReference>
<reference evidence="9" key="1">
    <citation type="journal article" date="2014" name="Int. J. Syst. Evol. Microbiol.">
        <title>Complete genome sequence of Corynebacterium casei LMG S-19264T (=DSM 44701T), isolated from a smear-ripened cheese.</title>
        <authorList>
            <consortium name="US DOE Joint Genome Institute (JGI-PGF)"/>
            <person name="Walter F."/>
            <person name="Albersmeier A."/>
            <person name="Kalinowski J."/>
            <person name="Ruckert C."/>
        </authorList>
    </citation>
    <scope>NUCLEOTIDE SEQUENCE</scope>
    <source>
        <strain evidence="9">KCTC 42590</strain>
    </source>
</reference>
<reference evidence="9" key="2">
    <citation type="submission" date="2020-09" db="EMBL/GenBank/DDBJ databases">
        <authorList>
            <person name="Sun Q."/>
            <person name="Kim S."/>
        </authorList>
    </citation>
    <scope>NUCLEOTIDE SEQUENCE</scope>
    <source>
        <strain evidence="9">KCTC 42590</strain>
    </source>
</reference>
<dbReference type="Gene3D" id="3.40.640.10">
    <property type="entry name" value="Type I PLP-dependent aspartate aminotransferase-like (Major domain)"/>
    <property type="match status" value="1"/>
</dbReference>
<sequence>MFTALTELPTDPILGLMAAYRADTRPGKIDLSVGVYMNEDGHTPIFDAVKKAEAYRLQSETTKAYIGMEGTPGFNTLMQQEAFGADHSVLAAGRVASALTPGGCGALHLAAQLIKAANADATVWVSDPTWANHVPLIGGVGLKLETYPYFDRATHGVNFDAMMSVLNGLGPSDVVLLHACCHNPTGADLPPEQWDQIAESASIKGWIPFLDSAYQGLGTSLDADAYGIRRMADAVDEMLLAMSCSKNFGLYRERVGMVAAVTPADKQAATLSHIKTIARGIYSMPPAHGGAIVEHILGTPELRTNWENELKDICSSIQTSRALLSRALTASGAPGSFDYLTENKGMFSFLDLSKEQIEKLRTDHAVYIVGSGRINLAGAHKNNVDRIAEAVKAVS</sequence>
<accession>A0A919AIF7</accession>
<evidence type="ECO:0000313" key="9">
    <source>
        <dbReference type="EMBL" id="GHF10845.1"/>
    </source>
</evidence>
<dbReference type="InterPro" id="IPR015422">
    <property type="entry name" value="PyrdxlP-dep_Trfase_small"/>
</dbReference>
<keyword evidence="6" id="KW-0663">Pyridoxal phosphate</keyword>
<dbReference type="InterPro" id="IPR000796">
    <property type="entry name" value="Asp_trans"/>
</dbReference>
<evidence type="ECO:0000256" key="2">
    <source>
        <dbReference type="ARBA" id="ARBA00007441"/>
    </source>
</evidence>
<comment type="cofactor">
    <cofactor evidence="1 7">
        <name>pyridoxal 5'-phosphate</name>
        <dbReference type="ChEBI" id="CHEBI:597326"/>
    </cofactor>
</comment>
<evidence type="ECO:0000256" key="1">
    <source>
        <dbReference type="ARBA" id="ARBA00001933"/>
    </source>
</evidence>
<dbReference type="GO" id="GO:0005829">
    <property type="term" value="C:cytosol"/>
    <property type="evidence" value="ECO:0007669"/>
    <property type="project" value="TreeGrafter"/>
</dbReference>
<feature type="domain" description="Aminotransferase class I/classII large" evidence="8">
    <location>
        <begin position="27"/>
        <end position="391"/>
    </location>
</feature>
<name>A0A919AIF7_9PROT</name>
<dbReference type="GO" id="GO:0033585">
    <property type="term" value="P:L-phenylalanine biosynthetic process from chorismate via phenylpyruvate"/>
    <property type="evidence" value="ECO:0007669"/>
    <property type="project" value="TreeGrafter"/>
</dbReference>
<dbReference type="AlphaFoldDB" id="A0A919AIF7"/>
<dbReference type="InterPro" id="IPR015421">
    <property type="entry name" value="PyrdxlP-dep_Trfase_major"/>
</dbReference>
<gene>
    <name evidence="9" type="primary">aspC</name>
    <name evidence="9" type="ORF">GCM10017044_00660</name>
</gene>
<proteinExistence type="inferred from homology"/>
<dbReference type="CDD" id="cd00609">
    <property type="entry name" value="AAT_like"/>
    <property type="match status" value="1"/>
</dbReference>
<dbReference type="GO" id="GO:0004838">
    <property type="term" value="F:L-tyrosine-2-oxoglutarate transaminase activity"/>
    <property type="evidence" value="ECO:0007669"/>
    <property type="project" value="TreeGrafter"/>
</dbReference>
<evidence type="ECO:0000256" key="4">
    <source>
        <dbReference type="ARBA" id="ARBA00022576"/>
    </source>
</evidence>
<keyword evidence="5 7" id="KW-0808">Transferase</keyword>
<dbReference type="EMBL" id="BNCI01000001">
    <property type="protein sequence ID" value="GHF10845.1"/>
    <property type="molecule type" value="Genomic_DNA"/>
</dbReference>
<dbReference type="Pfam" id="PF00155">
    <property type="entry name" value="Aminotran_1_2"/>
    <property type="match status" value="1"/>
</dbReference>
<evidence type="ECO:0000256" key="6">
    <source>
        <dbReference type="ARBA" id="ARBA00022898"/>
    </source>
</evidence>
<dbReference type="InterPro" id="IPR015424">
    <property type="entry name" value="PyrdxlP-dep_Trfase"/>
</dbReference>